<dbReference type="PANTHER" id="PTHR34653">
    <property type="match status" value="1"/>
</dbReference>
<keyword evidence="6" id="KW-0966">Cell projection</keyword>
<dbReference type="GO" id="GO:0071973">
    <property type="term" value="P:bacterial-type flagellum-dependent cell motility"/>
    <property type="evidence" value="ECO:0007669"/>
    <property type="project" value="InterPro"/>
</dbReference>
<name>A0A9D1R6E0_9FIRM</name>
<dbReference type="HAMAP" id="MF_00724">
    <property type="entry name" value="FliE"/>
    <property type="match status" value="1"/>
</dbReference>
<protein>
    <recommendedName>
        <fullName evidence="4 5">Flagellar hook-basal body complex protein FliE</fullName>
    </recommendedName>
</protein>
<reference evidence="6" key="2">
    <citation type="submission" date="2021-04" db="EMBL/GenBank/DDBJ databases">
        <authorList>
            <person name="Gilroy R."/>
        </authorList>
    </citation>
    <scope>NUCLEOTIDE SEQUENCE</scope>
    <source>
        <strain evidence="6">CHK195-6426</strain>
    </source>
</reference>
<evidence type="ECO:0000256" key="1">
    <source>
        <dbReference type="ARBA" id="ARBA00004117"/>
    </source>
</evidence>
<accession>A0A9D1R6E0</accession>
<keyword evidence="6" id="KW-0282">Flagellum</keyword>
<dbReference type="GO" id="GO:0003774">
    <property type="term" value="F:cytoskeletal motor activity"/>
    <property type="evidence" value="ECO:0007669"/>
    <property type="project" value="InterPro"/>
</dbReference>
<sequence length="86" mass="9687">MLTEKNEKADGTLFSAIFNSALDNIKTTNSYLSDAENEEIKFALGETENTHDLTIALKKASTALQYTVTVRDKILEAYRELMQIQI</sequence>
<evidence type="ECO:0000313" key="7">
    <source>
        <dbReference type="Proteomes" id="UP000824265"/>
    </source>
</evidence>
<evidence type="ECO:0000256" key="5">
    <source>
        <dbReference type="NCBIfam" id="TIGR00205"/>
    </source>
</evidence>
<comment type="similarity">
    <text evidence="2 4">Belongs to the FliE family.</text>
</comment>
<dbReference type="AlphaFoldDB" id="A0A9D1R6E0"/>
<evidence type="ECO:0000256" key="2">
    <source>
        <dbReference type="ARBA" id="ARBA00009272"/>
    </source>
</evidence>
<reference evidence="6" key="1">
    <citation type="journal article" date="2021" name="PeerJ">
        <title>Extensive microbial diversity within the chicken gut microbiome revealed by metagenomics and culture.</title>
        <authorList>
            <person name="Gilroy R."/>
            <person name="Ravi A."/>
            <person name="Getino M."/>
            <person name="Pursley I."/>
            <person name="Horton D.L."/>
            <person name="Alikhan N.F."/>
            <person name="Baker D."/>
            <person name="Gharbi K."/>
            <person name="Hall N."/>
            <person name="Watson M."/>
            <person name="Adriaenssens E.M."/>
            <person name="Foster-Nyarko E."/>
            <person name="Jarju S."/>
            <person name="Secka A."/>
            <person name="Antonio M."/>
            <person name="Oren A."/>
            <person name="Chaudhuri R.R."/>
            <person name="La Ragione R."/>
            <person name="Hildebrand F."/>
            <person name="Pallen M.J."/>
        </authorList>
    </citation>
    <scope>NUCLEOTIDE SEQUENCE</scope>
    <source>
        <strain evidence="6">CHK195-6426</strain>
    </source>
</reference>
<dbReference type="PANTHER" id="PTHR34653:SF1">
    <property type="entry name" value="FLAGELLAR HOOK-BASAL BODY COMPLEX PROTEIN FLIE"/>
    <property type="match status" value="1"/>
</dbReference>
<organism evidence="6 7">
    <name type="scientific">Candidatus Acetatifactor stercoripullorum</name>
    <dbReference type="NCBI Taxonomy" id="2838414"/>
    <lineage>
        <taxon>Bacteria</taxon>
        <taxon>Bacillati</taxon>
        <taxon>Bacillota</taxon>
        <taxon>Clostridia</taxon>
        <taxon>Lachnospirales</taxon>
        <taxon>Lachnospiraceae</taxon>
        <taxon>Acetatifactor</taxon>
    </lineage>
</organism>
<evidence type="ECO:0000313" key="6">
    <source>
        <dbReference type="EMBL" id="HIW82551.1"/>
    </source>
</evidence>
<keyword evidence="6" id="KW-0969">Cilium</keyword>
<keyword evidence="3 4" id="KW-0975">Bacterial flagellum</keyword>
<dbReference type="InterPro" id="IPR001624">
    <property type="entry name" value="FliE"/>
</dbReference>
<dbReference type="GO" id="GO:0009425">
    <property type="term" value="C:bacterial-type flagellum basal body"/>
    <property type="evidence" value="ECO:0007669"/>
    <property type="project" value="UniProtKB-SubCell"/>
</dbReference>
<evidence type="ECO:0000256" key="4">
    <source>
        <dbReference type="HAMAP-Rule" id="MF_00724"/>
    </source>
</evidence>
<proteinExistence type="inferred from homology"/>
<dbReference type="Proteomes" id="UP000824265">
    <property type="component" value="Unassembled WGS sequence"/>
</dbReference>
<dbReference type="NCBIfam" id="TIGR00205">
    <property type="entry name" value="fliE"/>
    <property type="match status" value="1"/>
</dbReference>
<dbReference type="EMBL" id="DXGH01000073">
    <property type="protein sequence ID" value="HIW82551.1"/>
    <property type="molecule type" value="Genomic_DNA"/>
</dbReference>
<comment type="caution">
    <text evidence="6">The sequence shown here is derived from an EMBL/GenBank/DDBJ whole genome shotgun (WGS) entry which is preliminary data.</text>
</comment>
<gene>
    <name evidence="4 6" type="primary">fliE</name>
    <name evidence="6" type="ORF">H9742_13700</name>
</gene>
<evidence type="ECO:0000256" key="3">
    <source>
        <dbReference type="ARBA" id="ARBA00023143"/>
    </source>
</evidence>
<dbReference type="Pfam" id="PF02049">
    <property type="entry name" value="FliE"/>
    <property type="match status" value="1"/>
</dbReference>
<dbReference type="GO" id="GO:0005198">
    <property type="term" value="F:structural molecule activity"/>
    <property type="evidence" value="ECO:0007669"/>
    <property type="project" value="UniProtKB-UniRule"/>
</dbReference>
<comment type="subcellular location">
    <subcellularLocation>
        <location evidence="1 4">Bacterial flagellum basal body</location>
    </subcellularLocation>
</comment>